<dbReference type="SUPFAM" id="SSF75615">
    <property type="entry name" value="Siroheme synthase middle domains-like"/>
    <property type="match status" value="1"/>
</dbReference>
<dbReference type="InterPro" id="IPR036291">
    <property type="entry name" value="NAD(P)-bd_dom_sf"/>
</dbReference>
<evidence type="ECO:0000256" key="3">
    <source>
        <dbReference type="ARBA" id="ARBA00023002"/>
    </source>
</evidence>
<dbReference type="Pfam" id="PF14824">
    <property type="entry name" value="Sirohm_synth_M"/>
    <property type="match status" value="1"/>
</dbReference>
<dbReference type="UniPathway" id="UPA00262">
    <property type="reaction ID" value="UER00222"/>
</dbReference>
<dbReference type="GO" id="GO:0019354">
    <property type="term" value="P:siroheme biosynthetic process"/>
    <property type="evidence" value="ECO:0007669"/>
    <property type="project" value="UniProtKB-UniPathway"/>
</dbReference>
<proteinExistence type="predicted"/>
<dbReference type="InterPro" id="IPR028281">
    <property type="entry name" value="Sirohaem_synthase_central"/>
</dbReference>
<evidence type="ECO:0000256" key="5">
    <source>
        <dbReference type="ARBA" id="ARBA00023244"/>
    </source>
</evidence>
<keyword evidence="3" id="KW-0560">Oxidoreductase</keyword>
<evidence type="ECO:0000256" key="2">
    <source>
        <dbReference type="ARBA" id="ARBA00012400"/>
    </source>
</evidence>
<reference evidence="8 9" key="1">
    <citation type="submission" date="2018-08" db="EMBL/GenBank/DDBJ databases">
        <title>Genomic Encyclopedia of Type Strains, Phase III (KMG-III): the genomes of soil and plant-associated and newly described type strains.</title>
        <authorList>
            <person name="Whitman W."/>
        </authorList>
    </citation>
    <scope>NUCLEOTIDE SEQUENCE [LARGE SCALE GENOMIC DNA]</scope>
    <source>
        <strain evidence="8 9">CGMCC 1.10966</strain>
    </source>
</reference>
<comment type="pathway">
    <text evidence="1">Porphyrin-containing compound metabolism; siroheme biosynthesis; sirohydrochlorin from precorrin-2: step 1/1.</text>
</comment>
<evidence type="ECO:0000256" key="1">
    <source>
        <dbReference type="ARBA" id="ARBA00005010"/>
    </source>
</evidence>
<comment type="caution">
    <text evidence="8">The sequence shown here is derived from an EMBL/GenBank/DDBJ whole genome shotgun (WGS) entry which is preliminary data.</text>
</comment>
<name>A0A3D9R2A6_9BACL</name>
<evidence type="ECO:0000256" key="4">
    <source>
        <dbReference type="ARBA" id="ARBA00023027"/>
    </source>
</evidence>
<dbReference type="GO" id="GO:0004325">
    <property type="term" value="F:ferrochelatase activity"/>
    <property type="evidence" value="ECO:0007669"/>
    <property type="project" value="InterPro"/>
</dbReference>
<dbReference type="PANTHER" id="PTHR35330:SF1">
    <property type="entry name" value="SIROHEME BIOSYNTHESIS PROTEIN MET8"/>
    <property type="match status" value="1"/>
</dbReference>
<dbReference type="EMBL" id="QTTN01000034">
    <property type="protein sequence ID" value="REE69518.1"/>
    <property type="molecule type" value="Genomic_DNA"/>
</dbReference>
<keyword evidence="5" id="KW-0627">Porphyrin biosynthesis</keyword>
<evidence type="ECO:0000313" key="9">
    <source>
        <dbReference type="Proteomes" id="UP000256304"/>
    </source>
</evidence>
<keyword evidence="9" id="KW-1185">Reference proteome</keyword>
<evidence type="ECO:0000256" key="6">
    <source>
        <dbReference type="ARBA" id="ARBA00047561"/>
    </source>
</evidence>
<dbReference type="InterPro" id="IPR006367">
    <property type="entry name" value="Sirohaem_synthase_N"/>
</dbReference>
<protein>
    <recommendedName>
        <fullName evidence="2">precorrin-2 dehydrogenase</fullName>
        <ecNumber evidence="2">1.3.1.76</ecNumber>
    </recommendedName>
</protein>
<dbReference type="RefSeq" id="WP_181909739.1">
    <property type="nucleotide sequence ID" value="NZ_QTTN01000034.1"/>
</dbReference>
<sequence>MMVKLKGRRCVVVGGGAVAVRKVRGLLEGGADEVVVIAPIITEELKVLANAECIGLVQREYKEQDLHGAFLLFAATDSREVNERIAVFGEREGVLVNVADAGETGDFVTPATVRQGELLLTVTTGGASPALTARLRRRLAEQYGPAYQELVERLRLLRVHVQAHVKDEARRTILLRQAAEELVEAQAEAETAYGLDRNEPIDEWMNRLQQAAERRQ</sequence>
<dbReference type="GO" id="GO:0043115">
    <property type="term" value="F:precorrin-2 dehydrogenase activity"/>
    <property type="evidence" value="ECO:0007669"/>
    <property type="project" value="UniProtKB-EC"/>
</dbReference>
<keyword evidence="4" id="KW-0520">NAD</keyword>
<dbReference type="InterPro" id="IPR028161">
    <property type="entry name" value="Met8-like"/>
</dbReference>
<accession>A0A3D9R2A6</accession>
<dbReference type="SUPFAM" id="SSF51735">
    <property type="entry name" value="NAD(P)-binding Rossmann-fold domains"/>
    <property type="match status" value="1"/>
</dbReference>
<dbReference type="InterPro" id="IPR042518">
    <property type="entry name" value="SirC_C"/>
</dbReference>
<feature type="domain" description="Siroheme synthase central" evidence="7">
    <location>
        <begin position="120"/>
        <end position="142"/>
    </location>
</feature>
<dbReference type="EC" id="1.3.1.76" evidence="2"/>
<dbReference type="PANTHER" id="PTHR35330">
    <property type="entry name" value="SIROHEME BIOSYNTHESIS PROTEIN MET8"/>
    <property type="match status" value="1"/>
</dbReference>
<gene>
    <name evidence="8" type="ORF">A8990_13453</name>
</gene>
<comment type="catalytic activity">
    <reaction evidence="6">
        <text>precorrin-2 + NAD(+) = sirohydrochlorin + NADH + 2 H(+)</text>
        <dbReference type="Rhea" id="RHEA:15613"/>
        <dbReference type="ChEBI" id="CHEBI:15378"/>
        <dbReference type="ChEBI" id="CHEBI:57540"/>
        <dbReference type="ChEBI" id="CHEBI:57945"/>
        <dbReference type="ChEBI" id="CHEBI:58351"/>
        <dbReference type="ChEBI" id="CHEBI:58827"/>
        <dbReference type="EC" id="1.3.1.76"/>
    </reaction>
</comment>
<dbReference type="Gene3D" id="1.10.8.610">
    <property type="entry name" value="SirC, precorrin-2 dehydrogenase, C-terminal helical domain-like"/>
    <property type="match status" value="1"/>
</dbReference>
<dbReference type="Pfam" id="PF13241">
    <property type="entry name" value="NAD_binding_7"/>
    <property type="match status" value="1"/>
</dbReference>
<evidence type="ECO:0000259" key="7">
    <source>
        <dbReference type="Pfam" id="PF14824"/>
    </source>
</evidence>
<evidence type="ECO:0000313" key="8">
    <source>
        <dbReference type="EMBL" id="REE69518.1"/>
    </source>
</evidence>
<dbReference type="Proteomes" id="UP000256304">
    <property type="component" value="Unassembled WGS sequence"/>
</dbReference>
<dbReference type="NCBIfam" id="TIGR01470">
    <property type="entry name" value="cysG_Nterm"/>
    <property type="match status" value="1"/>
</dbReference>
<dbReference type="Gene3D" id="3.40.50.720">
    <property type="entry name" value="NAD(P)-binding Rossmann-like Domain"/>
    <property type="match status" value="1"/>
</dbReference>
<organism evidence="8 9">
    <name type="scientific">Paenibacillus taihuensis</name>
    <dbReference type="NCBI Taxonomy" id="1156355"/>
    <lineage>
        <taxon>Bacteria</taxon>
        <taxon>Bacillati</taxon>
        <taxon>Bacillota</taxon>
        <taxon>Bacilli</taxon>
        <taxon>Bacillales</taxon>
        <taxon>Paenibacillaceae</taxon>
        <taxon>Paenibacillus</taxon>
    </lineage>
</organism>
<dbReference type="AlphaFoldDB" id="A0A3D9R2A6"/>